<evidence type="ECO:0000313" key="2">
    <source>
        <dbReference type="Proteomes" id="UP001221413"/>
    </source>
</evidence>
<dbReference type="Gene3D" id="3.40.50.1580">
    <property type="entry name" value="Nucleoside phosphorylase domain"/>
    <property type="match status" value="1"/>
</dbReference>
<comment type="caution">
    <text evidence="1">The sequence shown here is derived from an EMBL/GenBank/DDBJ whole genome shotgun (WGS) entry which is preliminary data.</text>
</comment>
<evidence type="ECO:0008006" key="3">
    <source>
        <dbReference type="Google" id="ProtNLM"/>
    </source>
</evidence>
<reference evidence="1" key="1">
    <citation type="submission" date="2023-01" db="EMBL/GenBank/DDBJ databases">
        <title>The chitinases involved in constricting ring structure development in the nematode-trapping fungus Drechslerella dactyloides.</title>
        <authorList>
            <person name="Wang R."/>
            <person name="Zhang L."/>
            <person name="Tang P."/>
            <person name="Li S."/>
            <person name="Liang L."/>
        </authorList>
    </citation>
    <scope>NUCLEOTIDE SEQUENCE</scope>
    <source>
        <strain evidence="1">YMF1.00031</strain>
    </source>
</reference>
<accession>A0AAD6NMG9</accession>
<dbReference type="EMBL" id="JAQGDS010000001">
    <property type="protein sequence ID" value="KAJ6264761.1"/>
    <property type="molecule type" value="Genomic_DNA"/>
</dbReference>
<dbReference type="SUPFAM" id="SSF53167">
    <property type="entry name" value="Purine and uridine phosphorylases"/>
    <property type="match status" value="1"/>
</dbReference>
<dbReference type="GO" id="GO:0003824">
    <property type="term" value="F:catalytic activity"/>
    <property type="evidence" value="ECO:0007669"/>
    <property type="project" value="InterPro"/>
</dbReference>
<evidence type="ECO:0000313" key="1">
    <source>
        <dbReference type="EMBL" id="KAJ6264761.1"/>
    </source>
</evidence>
<dbReference type="GO" id="GO:0009116">
    <property type="term" value="P:nucleoside metabolic process"/>
    <property type="evidence" value="ECO:0007669"/>
    <property type="project" value="InterPro"/>
</dbReference>
<proteinExistence type="predicted"/>
<name>A0AAD6NMG9_DREDA</name>
<dbReference type="Proteomes" id="UP001221413">
    <property type="component" value="Unassembled WGS sequence"/>
</dbReference>
<dbReference type="AlphaFoldDB" id="A0AAD6NMG9"/>
<keyword evidence="2" id="KW-1185">Reference proteome</keyword>
<dbReference type="PANTHER" id="PTHR46082">
    <property type="entry name" value="ATP/GTP-BINDING PROTEIN-RELATED"/>
    <property type="match status" value="1"/>
</dbReference>
<dbReference type="InterPro" id="IPR053137">
    <property type="entry name" value="NLR-like"/>
</dbReference>
<sequence length="330" mass="36477">MSNPTSYTVGWICALKEEFVAAISFLDERHADLEEIAAGDSNSYQLGRMHDHNVVIALFPKGGKGLSLATAVIKDMLRSFDNIRICLMVGIGGGVPTLHDIRLGDIVVSTPGKKHGGVLQYDVGSKRQGQDLEWDGYLDQPLLLLRSTAAKLEGLYDIDGHQLEKMVENSILRHPNLVSYGRPDPESDRLYIPKFTHKSDVPGSCSIICGSDQTAMVSRPERNAHNVHVHYGLIASGNQVIRDAIFRDRLGGEKDVLCFEMEAAGLMEQFPCLIIRGISDYCDSHKNDTWKKYAAMTAAAYARDLLRNIPPTKVENQVKLTEILGILSSR</sequence>
<dbReference type="PANTHER" id="PTHR46082:SF11">
    <property type="entry name" value="AAA+ ATPASE DOMAIN-CONTAINING PROTEIN-RELATED"/>
    <property type="match status" value="1"/>
</dbReference>
<dbReference type="InterPro" id="IPR035994">
    <property type="entry name" value="Nucleoside_phosphorylase_sf"/>
</dbReference>
<gene>
    <name evidence="1" type="ORF">Dda_0913</name>
</gene>
<protein>
    <recommendedName>
        <fullName evidence="3">Nucleoside phosphorylase domain-containing protein</fullName>
    </recommendedName>
</protein>
<organism evidence="1 2">
    <name type="scientific">Drechslerella dactyloides</name>
    <name type="common">Nematode-trapping fungus</name>
    <name type="synonym">Arthrobotrys dactyloides</name>
    <dbReference type="NCBI Taxonomy" id="74499"/>
    <lineage>
        <taxon>Eukaryota</taxon>
        <taxon>Fungi</taxon>
        <taxon>Dikarya</taxon>
        <taxon>Ascomycota</taxon>
        <taxon>Pezizomycotina</taxon>
        <taxon>Orbiliomycetes</taxon>
        <taxon>Orbiliales</taxon>
        <taxon>Orbiliaceae</taxon>
        <taxon>Drechslerella</taxon>
    </lineage>
</organism>